<reference evidence="1" key="1">
    <citation type="journal article" date="2013" name="Environ. Microbiol.">
        <title>Microbiota from the distal guts of lean and obese adolescents exhibit partial functional redundancy besides clear differences in community structure.</title>
        <authorList>
            <person name="Ferrer M."/>
            <person name="Ruiz A."/>
            <person name="Lanza F."/>
            <person name="Haange S.B."/>
            <person name="Oberbach A."/>
            <person name="Till H."/>
            <person name="Bargiela R."/>
            <person name="Campoy C."/>
            <person name="Segura M.T."/>
            <person name="Richter M."/>
            <person name="von Bergen M."/>
            <person name="Seifert J."/>
            <person name="Suarez A."/>
        </authorList>
    </citation>
    <scope>NUCLEOTIDE SEQUENCE</scope>
</reference>
<proteinExistence type="predicted"/>
<feature type="non-terminal residue" evidence="1">
    <location>
        <position position="172"/>
    </location>
</feature>
<feature type="non-terminal residue" evidence="1">
    <location>
        <position position="1"/>
    </location>
</feature>
<gene>
    <name evidence="1" type="ORF">LEA_20976</name>
</gene>
<evidence type="ECO:0000313" key="1">
    <source>
        <dbReference type="EMBL" id="EKC43774.1"/>
    </source>
</evidence>
<sequence>KARVVSMMLSKNVNIISDESSFEELRVAIGADVISVADKDGIIRYSTDMSVEESSAYEEFMPAVDNKVFSEAVLSESGGRNVVVTGSSRLDEDGIIQIQFTLENYQQQIDMSDLSSAVTQMPLLKNGHLAVIDIETNTFISHTDSYLNGSAVQFAPEKFSEEEDWFSSEYEG</sequence>
<comment type="caution">
    <text evidence="1">The sequence shown here is derived from an EMBL/GenBank/DDBJ whole genome shotgun (WGS) entry which is preliminary data.</text>
</comment>
<name>K1RJH2_9ZZZZ</name>
<protein>
    <submittedName>
        <fullName evidence="1">Uncharacterized protein</fullName>
    </submittedName>
</protein>
<dbReference type="EMBL" id="AJWY01014430">
    <property type="protein sequence ID" value="EKC43774.1"/>
    <property type="molecule type" value="Genomic_DNA"/>
</dbReference>
<dbReference type="AlphaFoldDB" id="K1RJH2"/>
<organism evidence="1">
    <name type="scientific">human gut metagenome</name>
    <dbReference type="NCBI Taxonomy" id="408170"/>
    <lineage>
        <taxon>unclassified sequences</taxon>
        <taxon>metagenomes</taxon>
        <taxon>organismal metagenomes</taxon>
    </lineage>
</organism>
<accession>K1RJH2</accession>